<dbReference type="EMBL" id="CP042295">
    <property type="protein sequence ID" value="QDY87211.1"/>
    <property type="molecule type" value="Genomic_DNA"/>
</dbReference>
<organism evidence="1 2">
    <name type="scientific">Mycoplasma anserisalpingitidis</name>
    <dbReference type="NCBI Taxonomy" id="519450"/>
    <lineage>
        <taxon>Bacteria</taxon>
        <taxon>Bacillati</taxon>
        <taxon>Mycoplasmatota</taxon>
        <taxon>Mollicutes</taxon>
        <taxon>Mycoplasmataceae</taxon>
        <taxon>Mycoplasma</taxon>
    </lineage>
</organism>
<sequence>MKKIYKKYLLISSLILGTLFISIPTVILVSKKIKTKRTINSLPFMIVEPLNTDIYDDLIESKLVENKGFINIYNTKEVSSLDTLYEFNKLSKLLNSDNMWLNNQISELINTVNFETYSYDTDFIKSLYLSEENNKLNLYKLDKNIEKFWNYELCIFEFFPYSDTNLDYIVTMSSRIYNFFIDKHIDKFKDKYNFARYAEYVLNNFNLDKTDDWVIIECLYTIINSKSNVKLKTDEIKKWLDQKIDILINTDLHYSEIILKFFYNDNWENILKEKLSQMSEITLLEKYPNWIYDYMILFNDEKSNDLLIKYIKNNQNWLYSWYTFSSLNIYFSLCITKNSEIYYSKISNSIENNINELINNNDYQNIKNLIEMYFYIKIIYKYDKNFLSMNSLKIIEKLNDWMKYNRSNTAYLYALKSLNILANENETTYIYNEQLELVDENIDNFNLNTNNMSIDHAVNLMFIAKLVGSNKYDELKDKVLKNKESFTKNTIELSIFYELKENIKMLNLSTEFSDVLNYYDDMFINIIPENSNKAIEIYFKNSI</sequence>
<keyword evidence="2" id="KW-1185">Reference proteome</keyword>
<accession>A0A5B8JXW1</accession>
<dbReference type="KEGG" id="mans:FRW55_03565"/>
<dbReference type="Proteomes" id="UP000318927">
    <property type="component" value="Chromosome"/>
</dbReference>
<dbReference type="OrthoDB" id="400404at2"/>
<reference evidence="1 2" key="1">
    <citation type="journal article" date="2019" name="Microbiol. Resour. Announc.">
        <title>Complete Genome Sequences of Three Mycoplasma anserisalpingitis (Mycoplasma sp. 1220) Strains.</title>
        <authorList>
            <person name="Grozner D."/>
            <person name="Forro B."/>
            <person name="Kovacs A.B."/>
            <person name="Marton S."/>
            <person name="Banyai K."/>
            <person name="Kreizinger Z."/>
            <person name="Sulyok K.M."/>
            <person name="Gyuranecz M."/>
        </authorList>
    </citation>
    <scope>NUCLEOTIDE SEQUENCE [LARGE SCALE GENOMIC DNA]</scope>
    <source>
        <strain evidence="1 2">ATCC:BAA-2147</strain>
    </source>
</reference>
<evidence type="ECO:0000313" key="2">
    <source>
        <dbReference type="Proteomes" id="UP000318927"/>
    </source>
</evidence>
<proteinExistence type="predicted"/>
<protein>
    <submittedName>
        <fullName evidence="1">Uncharacterized protein</fullName>
    </submittedName>
</protein>
<name>A0A5B8JXW1_9MOLU</name>
<dbReference type="RefSeq" id="WP_146368757.1">
    <property type="nucleotide sequence ID" value="NZ_CP042295.1"/>
</dbReference>
<gene>
    <name evidence="1" type="ORF">FRW55_03565</name>
</gene>
<evidence type="ECO:0000313" key="1">
    <source>
        <dbReference type="EMBL" id="QDY87211.1"/>
    </source>
</evidence>
<dbReference type="AlphaFoldDB" id="A0A5B8JXW1"/>